<name>A0ABY0HI41_9PEZI</name>
<dbReference type="EMBL" id="QJNS01000017">
    <property type="protein sequence ID" value="RYO93588.1"/>
    <property type="molecule type" value="Genomic_DNA"/>
</dbReference>
<evidence type="ECO:0000313" key="1">
    <source>
        <dbReference type="EMBL" id="RYO93588.1"/>
    </source>
</evidence>
<comment type="caution">
    <text evidence="1">The sequence shown here is derived from an EMBL/GenBank/DDBJ whole genome shotgun (WGS) entry which is preliminary data.</text>
</comment>
<dbReference type="Proteomes" id="UP000294003">
    <property type="component" value="Unassembled WGS sequence"/>
</dbReference>
<gene>
    <name evidence="1" type="ORF">DL762_001026</name>
</gene>
<proteinExistence type="predicted"/>
<evidence type="ECO:0000313" key="2">
    <source>
        <dbReference type="Proteomes" id="UP000294003"/>
    </source>
</evidence>
<sequence>MRMPRPGLVFRNWDISVGTSQIPEHHDIVAGLRAYRVVIEGHEDGNLGSSGFQESLDLLPQIRRRNWRESGKRRLQA</sequence>
<organism evidence="1 2">
    <name type="scientific">Monosporascus cannonballus</name>
    <dbReference type="NCBI Taxonomy" id="155416"/>
    <lineage>
        <taxon>Eukaryota</taxon>
        <taxon>Fungi</taxon>
        <taxon>Dikarya</taxon>
        <taxon>Ascomycota</taxon>
        <taxon>Pezizomycotina</taxon>
        <taxon>Sordariomycetes</taxon>
        <taxon>Xylariomycetidae</taxon>
        <taxon>Xylariales</taxon>
        <taxon>Xylariales incertae sedis</taxon>
        <taxon>Monosporascus</taxon>
    </lineage>
</organism>
<accession>A0ABY0HI41</accession>
<protein>
    <submittedName>
        <fullName evidence="1">Uncharacterized protein</fullName>
    </submittedName>
</protein>
<reference evidence="1 2" key="1">
    <citation type="submission" date="2018-06" db="EMBL/GenBank/DDBJ databases">
        <title>Complete Genomes of Monosporascus.</title>
        <authorList>
            <person name="Robinson A.J."/>
            <person name="Natvig D.O."/>
        </authorList>
    </citation>
    <scope>NUCLEOTIDE SEQUENCE [LARGE SCALE GENOMIC DNA]</scope>
    <source>
        <strain evidence="1 2">CBS 609.92</strain>
    </source>
</reference>
<keyword evidence="2" id="KW-1185">Reference proteome</keyword>